<evidence type="ECO:0000256" key="17">
    <source>
        <dbReference type="RuleBase" id="RU003297"/>
    </source>
</evidence>
<comment type="similarity">
    <text evidence="3 17">Belongs to the complex I subunit 4 family.</text>
</comment>
<evidence type="ECO:0000256" key="14">
    <source>
        <dbReference type="ARBA" id="ARBA00023128"/>
    </source>
</evidence>
<dbReference type="InterPro" id="IPR001750">
    <property type="entry name" value="ND/Mrp_TM"/>
</dbReference>
<evidence type="ECO:0000256" key="11">
    <source>
        <dbReference type="ARBA" id="ARBA00022989"/>
    </source>
</evidence>
<geneLocation type="mitochondrion" evidence="20"/>
<keyword evidence="14 17" id="KW-0496">Mitochondrion</keyword>
<evidence type="ECO:0000313" key="20">
    <source>
        <dbReference type="EMBL" id="UZA61271.1"/>
    </source>
</evidence>
<keyword evidence="8 17" id="KW-0812">Transmembrane</keyword>
<sequence length="452" mass="52765">MFIVVVSSLLLLPLFCSGGVYLFLVYSSLILMVFYTFYHMYMKFLCYNYLGFGLGWDYLSGLMFLLSLWILMLVLWSSLKLFTFSYLSHYVQLLLFILTFLYLSFSSFNLFFFYMFFESVLLPTFVLIMGWGGQPERLRASIYMVFYTVVSSFPLLICIFFLNGYFFSLNYYYLMYYSSVVYGWYFYFLVIFSLLAFFVKMPVYGVHLWLPKAHVEAPVSGSMVLAGVLLKLGGYGMLRFFIVYKYFVMFLINFYFIYIFIGGVFSSLLCLYQFDMKSLVAYSSVAHMSLMCLGFLSFNLFGVNGGILMMISHGLSSSAFFFLVNIIYERSGSRLLFLNKSGGSMAPMLSVWWFLFMSVNIAAPPSMSLISELSLFISIISKDFFYGSFLILFSFFCSFYSIYIYYFTQHGSGSGGLYFKLVDLRELILCFMHWVPLNLFIFKINFFYSVFF</sequence>
<feature type="transmembrane region" description="Helical" evidence="17">
    <location>
        <begin position="248"/>
        <end position="272"/>
    </location>
</feature>
<dbReference type="AlphaFoldDB" id="A0A9E7V7K4"/>
<feature type="domain" description="NADH:quinone oxidoreductase/Mrp antiporter transmembrane" evidence="18">
    <location>
        <begin position="108"/>
        <end position="392"/>
    </location>
</feature>
<feature type="transmembrane region" description="Helical" evidence="17">
    <location>
        <begin position="86"/>
        <end position="105"/>
    </location>
</feature>
<dbReference type="GO" id="GO:0048039">
    <property type="term" value="F:ubiquinone binding"/>
    <property type="evidence" value="ECO:0007669"/>
    <property type="project" value="TreeGrafter"/>
</dbReference>
<gene>
    <name evidence="20" type="primary">nad4</name>
</gene>
<name>A0A9E7V7K4_9CHEL</name>
<keyword evidence="13 17" id="KW-0830">Ubiquinone</keyword>
<evidence type="ECO:0000256" key="6">
    <source>
        <dbReference type="ARBA" id="ARBA00022448"/>
    </source>
</evidence>
<keyword evidence="12 17" id="KW-0520">NAD</keyword>
<feature type="transmembrane region" description="Helical" evidence="17">
    <location>
        <begin position="111"/>
        <end position="132"/>
    </location>
</feature>
<protein>
    <recommendedName>
        <fullName evidence="5 17">NADH-ubiquinone oxidoreductase chain 4</fullName>
        <ecNumber evidence="4 17">7.1.1.2</ecNumber>
    </recommendedName>
</protein>
<feature type="transmembrane region" description="Helical" evidence="17">
    <location>
        <begin position="427"/>
        <end position="448"/>
    </location>
</feature>
<dbReference type="GO" id="GO:0015990">
    <property type="term" value="P:electron transport coupled proton transport"/>
    <property type="evidence" value="ECO:0007669"/>
    <property type="project" value="TreeGrafter"/>
</dbReference>
<feature type="transmembrane region" description="Helical" evidence="17">
    <location>
        <begin position="12"/>
        <end position="38"/>
    </location>
</feature>
<dbReference type="GO" id="GO:0042773">
    <property type="term" value="P:ATP synthesis coupled electron transport"/>
    <property type="evidence" value="ECO:0007669"/>
    <property type="project" value="InterPro"/>
</dbReference>
<evidence type="ECO:0000256" key="7">
    <source>
        <dbReference type="ARBA" id="ARBA00022660"/>
    </source>
</evidence>
<evidence type="ECO:0000256" key="10">
    <source>
        <dbReference type="ARBA" id="ARBA00022982"/>
    </source>
</evidence>
<keyword evidence="15 17" id="KW-0472">Membrane</keyword>
<reference evidence="20" key="1">
    <citation type="journal article" date="2022" name="Polar Biol.">
        <title>Mitochondrial genomes provide insight into interfamilial relationships within Pycnogonida.</title>
        <authorList>
            <person name="Zehnpfennig J.R."/>
            <person name="Varney R.M."/>
            <person name="Halanych K.M."/>
            <person name="Mahon A.R."/>
        </authorList>
    </citation>
    <scope>NUCLEOTIDE SEQUENCE</scope>
</reference>
<evidence type="ECO:0000256" key="12">
    <source>
        <dbReference type="ARBA" id="ARBA00023027"/>
    </source>
</evidence>
<evidence type="ECO:0000256" key="15">
    <source>
        <dbReference type="ARBA" id="ARBA00023136"/>
    </source>
</evidence>
<feature type="transmembrane region" description="Helical" evidence="17">
    <location>
        <begin position="385"/>
        <end position="406"/>
    </location>
</feature>
<dbReference type="PRINTS" id="PR01437">
    <property type="entry name" value="NUOXDRDTASE4"/>
</dbReference>
<dbReference type="Pfam" id="PF01059">
    <property type="entry name" value="Oxidored_q5_N"/>
    <property type="match status" value="1"/>
</dbReference>
<evidence type="ECO:0000259" key="19">
    <source>
        <dbReference type="Pfam" id="PF01059"/>
    </source>
</evidence>
<proteinExistence type="inferred from homology"/>
<dbReference type="EC" id="7.1.1.2" evidence="4 17"/>
<evidence type="ECO:0000256" key="9">
    <source>
        <dbReference type="ARBA" id="ARBA00022967"/>
    </source>
</evidence>
<comment type="subcellular location">
    <subcellularLocation>
        <location evidence="2 17">Mitochondrion membrane</location>
        <topology evidence="2 17">Multi-pass membrane protein</topology>
    </subcellularLocation>
</comment>
<evidence type="ECO:0000256" key="8">
    <source>
        <dbReference type="ARBA" id="ARBA00022692"/>
    </source>
</evidence>
<keyword evidence="11 17" id="KW-1133">Transmembrane helix</keyword>
<dbReference type="PANTHER" id="PTHR43507">
    <property type="entry name" value="NADH-UBIQUINONE OXIDOREDUCTASE CHAIN 4"/>
    <property type="match status" value="1"/>
</dbReference>
<dbReference type="GO" id="GO:0003954">
    <property type="term" value="F:NADH dehydrogenase activity"/>
    <property type="evidence" value="ECO:0007669"/>
    <property type="project" value="TreeGrafter"/>
</dbReference>
<evidence type="ECO:0000256" key="3">
    <source>
        <dbReference type="ARBA" id="ARBA00009025"/>
    </source>
</evidence>
<feature type="transmembrane region" description="Helical" evidence="17">
    <location>
        <begin position="144"/>
        <end position="166"/>
    </location>
</feature>
<keyword evidence="10 17" id="KW-0249">Electron transport</keyword>
<keyword evidence="6 17" id="KW-0813">Transport</keyword>
<dbReference type="EMBL" id="OK649924">
    <property type="protein sequence ID" value="UZA61271.1"/>
    <property type="molecule type" value="Genomic_DNA"/>
</dbReference>
<feature type="transmembrane region" description="Helical" evidence="17">
    <location>
        <begin position="307"/>
        <end position="328"/>
    </location>
</feature>
<evidence type="ECO:0000256" key="4">
    <source>
        <dbReference type="ARBA" id="ARBA00012944"/>
    </source>
</evidence>
<comment type="catalytic activity">
    <reaction evidence="16 17">
        <text>a ubiquinone + NADH + 5 H(+)(in) = a ubiquinol + NAD(+) + 4 H(+)(out)</text>
        <dbReference type="Rhea" id="RHEA:29091"/>
        <dbReference type="Rhea" id="RHEA-COMP:9565"/>
        <dbReference type="Rhea" id="RHEA-COMP:9566"/>
        <dbReference type="ChEBI" id="CHEBI:15378"/>
        <dbReference type="ChEBI" id="CHEBI:16389"/>
        <dbReference type="ChEBI" id="CHEBI:17976"/>
        <dbReference type="ChEBI" id="CHEBI:57540"/>
        <dbReference type="ChEBI" id="CHEBI:57945"/>
        <dbReference type="EC" id="7.1.1.2"/>
    </reaction>
</comment>
<comment type="function">
    <text evidence="1">Core subunit of the mitochondrial membrane respiratory chain NADH dehydrogenase (Complex I) that is believed to belong to the minimal assembly required for catalysis. Complex I functions in the transfer of electrons from NADH to the respiratory chain. The immediate electron acceptor for the enzyme is believed to be ubiquinone.</text>
</comment>
<dbReference type="InterPro" id="IPR003918">
    <property type="entry name" value="NADH_UbQ_OxRdtase"/>
</dbReference>
<feature type="transmembrane region" description="Helical" evidence="17">
    <location>
        <begin position="222"/>
        <end position="242"/>
    </location>
</feature>
<dbReference type="GO" id="GO:0008137">
    <property type="term" value="F:NADH dehydrogenase (ubiquinone) activity"/>
    <property type="evidence" value="ECO:0007669"/>
    <property type="project" value="UniProtKB-UniRule"/>
</dbReference>
<feature type="domain" description="NADH:ubiquinone oxidoreductase chain 4 N-terminal" evidence="19">
    <location>
        <begin position="2"/>
        <end position="103"/>
    </location>
</feature>
<evidence type="ECO:0000256" key="13">
    <source>
        <dbReference type="ARBA" id="ARBA00023075"/>
    </source>
</evidence>
<evidence type="ECO:0000256" key="2">
    <source>
        <dbReference type="ARBA" id="ARBA00004225"/>
    </source>
</evidence>
<dbReference type="PANTHER" id="PTHR43507:SF20">
    <property type="entry name" value="NADH-UBIQUINONE OXIDOREDUCTASE CHAIN 4"/>
    <property type="match status" value="1"/>
</dbReference>
<dbReference type="InterPro" id="IPR000260">
    <property type="entry name" value="NADH4_N"/>
</dbReference>
<feature type="transmembrane region" description="Helical" evidence="17">
    <location>
        <begin position="186"/>
        <end position="210"/>
    </location>
</feature>
<organism evidence="20">
    <name type="scientific">Endeis sp. JZ-2022</name>
    <dbReference type="NCBI Taxonomy" id="2992007"/>
    <lineage>
        <taxon>Eukaryota</taxon>
        <taxon>Metazoa</taxon>
        <taxon>Ecdysozoa</taxon>
        <taxon>Arthropoda</taxon>
        <taxon>Chelicerata</taxon>
        <taxon>Pycnogonida</taxon>
        <taxon>Pantopoda</taxon>
        <taxon>Endeidae</taxon>
        <taxon>Endeis</taxon>
    </lineage>
</organism>
<comment type="function">
    <text evidence="17">Core subunit of the mitochondrial membrane respiratory chain NADH dehydrogenase (Complex I) which catalyzes electron transfer from NADH through the respiratory chain, using ubiquinone as an electron acceptor. Essential for the catalytic activity and assembly of complex I.</text>
</comment>
<dbReference type="GO" id="GO:0031966">
    <property type="term" value="C:mitochondrial membrane"/>
    <property type="evidence" value="ECO:0007669"/>
    <property type="project" value="UniProtKB-SubCell"/>
</dbReference>
<dbReference type="Pfam" id="PF00361">
    <property type="entry name" value="Proton_antipo_M"/>
    <property type="match status" value="1"/>
</dbReference>
<keyword evidence="7 17" id="KW-0679">Respiratory chain</keyword>
<evidence type="ECO:0000256" key="1">
    <source>
        <dbReference type="ARBA" id="ARBA00003257"/>
    </source>
</evidence>
<evidence type="ECO:0000256" key="5">
    <source>
        <dbReference type="ARBA" id="ARBA00021006"/>
    </source>
</evidence>
<evidence type="ECO:0000259" key="18">
    <source>
        <dbReference type="Pfam" id="PF00361"/>
    </source>
</evidence>
<accession>A0A9E7V7K4</accession>
<feature type="transmembrane region" description="Helical" evidence="17">
    <location>
        <begin position="58"/>
        <end position="79"/>
    </location>
</feature>
<evidence type="ECO:0000256" key="16">
    <source>
        <dbReference type="ARBA" id="ARBA00049551"/>
    </source>
</evidence>
<keyword evidence="9" id="KW-1278">Translocase</keyword>
<feature type="transmembrane region" description="Helical" evidence="17">
    <location>
        <begin position="349"/>
        <end position="379"/>
    </location>
</feature>